<organism evidence="1 2">
    <name type="scientific">Gossypium arboreum</name>
    <name type="common">Tree cotton</name>
    <name type="synonym">Gossypium nanking</name>
    <dbReference type="NCBI Taxonomy" id="29729"/>
    <lineage>
        <taxon>Eukaryota</taxon>
        <taxon>Viridiplantae</taxon>
        <taxon>Streptophyta</taxon>
        <taxon>Embryophyta</taxon>
        <taxon>Tracheophyta</taxon>
        <taxon>Spermatophyta</taxon>
        <taxon>Magnoliopsida</taxon>
        <taxon>eudicotyledons</taxon>
        <taxon>Gunneridae</taxon>
        <taxon>Pentapetalae</taxon>
        <taxon>rosids</taxon>
        <taxon>malvids</taxon>
        <taxon>Malvales</taxon>
        <taxon>Malvaceae</taxon>
        <taxon>Malvoideae</taxon>
        <taxon>Gossypium</taxon>
    </lineage>
</organism>
<protein>
    <submittedName>
        <fullName evidence="1">Uncharacterized protein</fullName>
    </submittedName>
</protein>
<proteinExistence type="predicted"/>
<keyword evidence="2" id="KW-1185">Reference proteome</keyword>
<reference evidence="1 2" key="1">
    <citation type="submission" date="2023-03" db="EMBL/GenBank/DDBJ databases">
        <title>WGS of Gossypium arboreum.</title>
        <authorList>
            <person name="Yu D."/>
        </authorList>
    </citation>
    <scope>NUCLEOTIDE SEQUENCE [LARGE SCALE GENOMIC DNA]</scope>
    <source>
        <tissue evidence="1">Leaf</tissue>
    </source>
</reference>
<name>A0ABR0QH69_GOSAR</name>
<gene>
    <name evidence="1" type="ORF">PVK06_007395</name>
</gene>
<comment type="caution">
    <text evidence="1">The sequence shown here is derived from an EMBL/GenBank/DDBJ whole genome shotgun (WGS) entry which is preliminary data.</text>
</comment>
<dbReference type="Proteomes" id="UP001358586">
    <property type="component" value="Chromosome 3"/>
</dbReference>
<sequence>MPKHLDKLLYNAYESYDNKDKNTYPEEPLRVFDPINIETNITVDIATGVKVEVTTNMELKPILNESVEKLIDFLAITEKVPVEETNELDSFSSERGNKALVTKTLRDMEGRKLEAIIP</sequence>
<dbReference type="EMBL" id="JARKNE010000003">
    <property type="protein sequence ID" value="KAK5838660.1"/>
    <property type="molecule type" value="Genomic_DNA"/>
</dbReference>
<accession>A0ABR0QH69</accession>
<evidence type="ECO:0000313" key="2">
    <source>
        <dbReference type="Proteomes" id="UP001358586"/>
    </source>
</evidence>
<evidence type="ECO:0000313" key="1">
    <source>
        <dbReference type="EMBL" id="KAK5838660.1"/>
    </source>
</evidence>